<feature type="compositionally biased region" description="Low complexity" evidence="1">
    <location>
        <begin position="221"/>
        <end position="246"/>
    </location>
</feature>
<organism evidence="2 3">
    <name type="scientific">Pelagerythrobacter marensis</name>
    <dbReference type="NCBI Taxonomy" id="543877"/>
    <lineage>
        <taxon>Bacteria</taxon>
        <taxon>Pseudomonadati</taxon>
        <taxon>Pseudomonadota</taxon>
        <taxon>Alphaproteobacteria</taxon>
        <taxon>Sphingomonadales</taxon>
        <taxon>Erythrobacteraceae</taxon>
        <taxon>Pelagerythrobacter</taxon>
    </lineage>
</organism>
<feature type="region of interest" description="Disordered" evidence="1">
    <location>
        <begin position="1"/>
        <end position="35"/>
    </location>
</feature>
<gene>
    <name evidence="2" type="ORF">V5F89_06180</name>
</gene>
<dbReference type="RefSeq" id="WP_338447366.1">
    <property type="nucleotide sequence ID" value="NZ_CP144918.1"/>
</dbReference>
<reference evidence="2 3" key="1">
    <citation type="submission" date="2024-02" db="EMBL/GenBank/DDBJ databases">
        <title>The whole genome sequence of five bacterial samples isolated from Abu Dhabi Sabkha-shore region.</title>
        <authorList>
            <person name="Sudalaimuthuasari N."/>
            <person name="Sarfraz B."/>
            <person name="Tuyisabe J.D."/>
            <person name="Mugisha Ntwali L.D.M."/>
            <person name="Ali A.I.A.A."/>
            <person name="Almansoori S.Z.A."/>
            <person name="Alajami H.S.A."/>
            <person name="Almeqbaali A.A.S."/>
            <person name="Kundu B."/>
            <person name="Saeed E.E."/>
            <person name="Sukumarinath V."/>
            <person name="Mishra A.K."/>
            <person name="Hazzouri K.M."/>
            <person name="Almaskari R."/>
            <person name="Sharma A.K."/>
            <person name="Amiri K.M.A."/>
        </authorList>
    </citation>
    <scope>NUCLEOTIDE SEQUENCE [LARGE SCALE GENOMIC DNA]</scope>
    <source>
        <strain evidence="3">kcgeb_sd</strain>
    </source>
</reference>
<sequence length="447" mass="43216">MISQLLSNTPMSATPTKGEPRPAPGEDNAEAGGFSGLLATLGSAVRGAASGENAGEDMLAVSGAADEGEAAEQAPDPLALALAVDAELPAIAGTGKVLPVSAAELPAGTVPPAEGGSAAAAMPTLLGRGAGTVASEIPAGRTTGAPALSAENAPSPGAAAIQQAARPAVAIEVAPRPSNLAGEIGGTGPLHQAAGTALDVSAGREAGQREGGGHMRNQSDAQPAPRATAEQAAAANPKPSAEQATFAATAAAATAASGGASGGAQGGLAPNAAAIPAPGAPSVETANPFTANRPAIETQVARELGRIVDSLASAREAFTARAATLALDHAEFGELSLRFDQRRDGQLAVQLSATDPEAHRAIAAAVAERPTVANGDAGAASGQNGAQAGGNASARAGAERGDGGFAEDRAAGRDRREPGRDADRHSGGRGQPGGQAASGNGRAAIYA</sequence>
<evidence type="ECO:0000313" key="3">
    <source>
        <dbReference type="Proteomes" id="UP001335183"/>
    </source>
</evidence>
<name>A0ABZ2DAS1_9SPHN</name>
<proteinExistence type="predicted"/>
<feature type="compositionally biased region" description="Low complexity" evidence="1">
    <location>
        <begin position="374"/>
        <end position="396"/>
    </location>
</feature>
<dbReference type="EMBL" id="CP144918">
    <property type="protein sequence ID" value="WWA48483.1"/>
    <property type="molecule type" value="Genomic_DNA"/>
</dbReference>
<feature type="compositionally biased region" description="Basic and acidic residues" evidence="1">
    <location>
        <begin position="397"/>
        <end position="426"/>
    </location>
</feature>
<evidence type="ECO:0000256" key="1">
    <source>
        <dbReference type="SAM" id="MobiDB-lite"/>
    </source>
</evidence>
<feature type="region of interest" description="Disordered" evidence="1">
    <location>
        <begin position="136"/>
        <end position="161"/>
    </location>
</feature>
<accession>A0ABZ2DAS1</accession>
<keyword evidence="3" id="KW-1185">Reference proteome</keyword>
<dbReference type="Proteomes" id="UP001335183">
    <property type="component" value="Chromosome"/>
</dbReference>
<protein>
    <recommendedName>
        <fullName evidence="4">Flagellar hook-length control protein-like C-terminal domain-containing protein</fullName>
    </recommendedName>
</protein>
<evidence type="ECO:0008006" key="4">
    <source>
        <dbReference type="Google" id="ProtNLM"/>
    </source>
</evidence>
<feature type="region of interest" description="Disordered" evidence="1">
    <location>
        <begin position="204"/>
        <end position="246"/>
    </location>
</feature>
<feature type="compositionally biased region" description="Polar residues" evidence="1">
    <location>
        <begin position="1"/>
        <end position="15"/>
    </location>
</feature>
<evidence type="ECO:0000313" key="2">
    <source>
        <dbReference type="EMBL" id="WWA48483.1"/>
    </source>
</evidence>
<feature type="region of interest" description="Disordered" evidence="1">
    <location>
        <begin position="374"/>
        <end position="447"/>
    </location>
</feature>